<keyword evidence="1 6" id="KW-0285">Flavoprotein</keyword>
<evidence type="ECO:0000256" key="3">
    <source>
        <dbReference type="ARBA" id="ARBA00023002"/>
    </source>
</evidence>
<feature type="binding site" evidence="6">
    <location>
        <position position="52"/>
    </location>
    <ligand>
        <name>FMN</name>
        <dbReference type="ChEBI" id="CHEBI:58210"/>
    </ligand>
</feature>
<feature type="binding site" evidence="6">
    <location>
        <position position="93"/>
    </location>
    <ligand>
        <name>FMN</name>
        <dbReference type="ChEBI" id="CHEBI:58210"/>
    </ligand>
</feature>
<dbReference type="CDD" id="cd01095">
    <property type="entry name" value="Nitrilotriacetate_monoxgenase"/>
    <property type="match status" value="1"/>
</dbReference>
<evidence type="ECO:0000259" key="7">
    <source>
        <dbReference type="Pfam" id="PF00296"/>
    </source>
</evidence>
<dbReference type="InterPro" id="IPR016215">
    <property type="entry name" value="NTA_MOA"/>
</dbReference>
<feature type="binding site" evidence="6">
    <location>
        <position position="143"/>
    </location>
    <ligand>
        <name>FMN</name>
        <dbReference type="ChEBI" id="CHEBI:58210"/>
    </ligand>
</feature>
<dbReference type="InterPro" id="IPR051260">
    <property type="entry name" value="Diverse_substr_monoxygenases"/>
</dbReference>
<protein>
    <submittedName>
        <fullName evidence="8">Nitrilotriacetate monooxygenase component A</fullName>
    </submittedName>
</protein>
<evidence type="ECO:0000256" key="6">
    <source>
        <dbReference type="PIRSR" id="PIRSR000337-1"/>
    </source>
</evidence>
<reference evidence="8" key="2">
    <citation type="submission" date="2023-01" db="EMBL/GenBank/DDBJ databases">
        <authorList>
            <person name="Sun Q."/>
            <person name="Evtushenko L."/>
        </authorList>
    </citation>
    <scope>NUCLEOTIDE SEQUENCE</scope>
    <source>
        <strain evidence="8">VKM Ac-2007</strain>
    </source>
</reference>
<feature type="domain" description="Luciferase-like" evidence="7">
    <location>
        <begin position="24"/>
        <end position="388"/>
    </location>
</feature>
<dbReference type="PANTHER" id="PTHR30011:SF16">
    <property type="entry name" value="C2H2 FINGER DOMAIN TRANSCRIPTION FACTOR (EUROFUNG)-RELATED"/>
    <property type="match status" value="1"/>
</dbReference>
<gene>
    <name evidence="8" type="ORF">GCM10017600_31620</name>
</gene>
<dbReference type="EMBL" id="BSEV01000006">
    <property type="protein sequence ID" value="GLK09756.1"/>
    <property type="molecule type" value="Genomic_DNA"/>
</dbReference>
<dbReference type="Gene3D" id="3.20.20.30">
    <property type="entry name" value="Luciferase-like domain"/>
    <property type="match status" value="1"/>
</dbReference>
<dbReference type="AlphaFoldDB" id="A0A9W6I1M5"/>
<dbReference type="SUPFAM" id="SSF51679">
    <property type="entry name" value="Bacterial luciferase-like"/>
    <property type="match status" value="1"/>
</dbReference>
<dbReference type="GO" id="GO:0016705">
    <property type="term" value="F:oxidoreductase activity, acting on paired donors, with incorporation or reduction of molecular oxygen"/>
    <property type="evidence" value="ECO:0007669"/>
    <property type="project" value="InterPro"/>
</dbReference>
<dbReference type="NCBIfam" id="TIGR03860">
    <property type="entry name" value="FMN_nitrolo"/>
    <property type="match status" value="1"/>
</dbReference>
<comment type="similarity">
    <text evidence="5">Belongs to the NtaA/SnaA/DszA monooxygenase family.</text>
</comment>
<sequence>MKQVILAAHFPGVNNHTVWSDPASGSQIEFSSFVHLAKTAERGRFDFFFLADGQRLREQRGRIHDLDVVGRPDSLTVLAGLAAVTDHLGLAGTINATFNEPYDLARKLATLDHLSGGRAGWNVVTSSDAFTGENFRRGGYLDHSQRYERAEEFVRTVRELWDSWKADDLDVDPVAGTFAAENAGAFAHQGAFFDIAGRFNVPRAPQGHPLTIQAGDSDGGREFAAANADAIFSRHGTLQDGRAFYRDVKARVAAHGRSPDSLKILPGATFALGDTDAEAQENADHIRRQQVSPQTAILLLEQVWNRDLSSYDPEGPLPEIDPLVSDDSIIKGRTRQTSDPLRTAAQWRALAEEKRLGIRDLIIEVTGRQSFIGSPARVAEEINEFVQSDASDGFILVPHLTPTGLDEFVDKVVPLLQERGVLRAEYETTTLRGHLGLGESV</sequence>
<evidence type="ECO:0000256" key="2">
    <source>
        <dbReference type="ARBA" id="ARBA00022643"/>
    </source>
</evidence>
<accession>A0A9W6I1M5</accession>
<dbReference type="InterPro" id="IPR036661">
    <property type="entry name" value="Luciferase-like_sf"/>
</dbReference>
<feature type="binding site" evidence="6">
    <location>
        <position position="217"/>
    </location>
    <ligand>
        <name>FMN</name>
        <dbReference type="ChEBI" id="CHEBI:58210"/>
    </ligand>
</feature>
<keyword evidence="3" id="KW-0560">Oxidoreductase</keyword>
<evidence type="ECO:0000313" key="9">
    <source>
        <dbReference type="Proteomes" id="UP001143474"/>
    </source>
</evidence>
<dbReference type="InterPro" id="IPR011251">
    <property type="entry name" value="Luciferase-like_dom"/>
</dbReference>
<keyword evidence="2 6" id="KW-0288">FMN</keyword>
<keyword evidence="4 8" id="KW-0503">Monooxygenase</keyword>
<organism evidence="8 9">
    <name type="scientific">Streptosporangium carneum</name>
    <dbReference type="NCBI Taxonomy" id="47481"/>
    <lineage>
        <taxon>Bacteria</taxon>
        <taxon>Bacillati</taxon>
        <taxon>Actinomycetota</taxon>
        <taxon>Actinomycetes</taxon>
        <taxon>Streptosporangiales</taxon>
        <taxon>Streptosporangiaceae</taxon>
        <taxon>Streptosporangium</taxon>
    </lineage>
</organism>
<reference evidence="8" key="1">
    <citation type="journal article" date="2014" name="Int. J. Syst. Evol. Microbiol.">
        <title>Complete genome sequence of Corynebacterium casei LMG S-19264T (=DSM 44701T), isolated from a smear-ripened cheese.</title>
        <authorList>
            <consortium name="US DOE Joint Genome Institute (JGI-PGF)"/>
            <person name="Walter F."/>
            <person name="Albersmeier A."/>
            <person name="Kalinowski J."/>
            <person name="Ruckert C."/>
        </authorList>
    </citation>
    <scope>NUCLEOTIDE SEQUENCE</scope>
    <source>
        <strain evidence="8">VKM Ac-2007</strain>
    </source>
</reference>
<dbReference type="PIRSF" id="PIRSF000337">
    <property type="entry name" value="NTA_MOA"/>
    <property type="match status" value="1"/>
</dbReference>
<dbReference type="GO" id="GO:0004497">
    <property type="term" value="F:monooxygenase activity"/>
    <property type="evidence" value="ECO:0007669"/>
    <property type="project" value="UniProtKB-KW"/>
</dbReference>
<proteinExistence type="inferred from homology"/>
<dbReference type="RefSeq" id="WP_271218212.1">
    <property type="nucleotide sequence ID" value="NZ_BAAAVD010000028.1"/>
</dbReference>
<dbReference type="PANTHER" id="PTHR30011">
    <property type="entry name" value="ALKANESULFONATE MONOOXYGENASE-RELATED"/>
    <property type="match status" value="1"/>
</dbReference>
<dbReference type="Proteomes" id="UP001143474">
    <property type="component" value="Unassembled WGS sequence"/>
</dbReference>
<comment type="caution">
    <text evidence="8">The sequence shown here is derived from an EMBL/GenBank/DDBJ whole genome shotgun (WGS) entry which is preliminary data.</text>
</comment>
<name>A0A9W6I1M5_9ACTN</name>
<keyword evidence="9" id="KW-1185">Reference proteome</keyword>
<evidence type="ECO:0000256" key="4">
    <source>
        <dbReference type="ARBA" id="ARBA00023033"/>
    </source>
</evidence>
<feature type="binding site" evidence="6">
    <location>
        <position position="147"/>
    </location>
    <ligand>
        <name>FMN</name>
        <dbReference type="ChEBI" id="CHEBI:58210"/>
    </ligand>
</feature>
<evidence type="ECO:0000256" key="5">
    <source>
        <dbReference type="ARBA" id="ARBA00033748"/>
    </source>
</evidence>
<evidence type="ECO:0000313" key="8">
    <source>
        <dbReference type="EMBL" id="GLK09756.1"/>
    </source>
</evidence>
<dbReference type="Pfam" id="PF00296">
    <property type="entry name" value="Bac_luciferase"/>
    <property type="match status" value="1"/>
</dbReference>
<evidence type="ECO:0000256" key="1">
    <source>
        <dbReference type="ARBA" id="ARBA00022630"/>
    </source>
</evidence>